<comment type="caution">
    <text evidence="1">The sequence shown here is derived from an EMBL/GenBank/DDBJ whole genome shotgun (WGS) entry which is preliminary data.</text>
</comment>
<dbReference type="SUPFAM" id="SSF52058">
    <property type="entry name" value="L domain-like"/>
    <property type="match status" value="1"/>
</dbReference>
<organism evidence="1 2">
    <name type="scientific">Chrysophaeum taylorii</name>
    <dbReference type="NCBI Taxonomy" id="2483200"/>
    <lineage>
        <taxon>Eukaryota</taxon>
        <taxon>Sar</taxon>
        <taxon>Stramenopiles</taxon>
        <taxon>Ochrophyta</taxon>
        <taxon>Pelagophyceae</taxon>
        <taxon>Pelagomonadales</taxon>
        <taxon>Pelagomonadaceae</taxon>
        <taxon>Chrysophaeum</taxon>
    </lineage>
</organism>
<dbReference type="InterPro" id="IPR053139">
    <property type="entry name" value="Surface_bspA-like"/>
</dbReference>
<dbReference type="Proteomes" id="UP001230188">
    <property type="component" value="Unassembled WGS sequence"/>
</dbReference>
<dbReference type="PANTHER" id="PTHR45661:SF3">
    <property type="entry name" value="IG-LIKE DOMAIN-CONTAINING PROTEIN"/>
    <property type="match status" value="1"/>
</dbReference>
<protein>
    <recommendedName>
        <fullName evidence="3">Leucine-rich repeat domain-containing protein</fullName>
    </recommendedName>
</protein>
<gene>
    <name evidence="1" type="ORF">CTAYLR_010625</name>
</gene>
<dbReference type="InterPro" id="IPR026906">
    <property type="entry name" value="LRR_5"/>
</dbReference>
<dbReference type="InterPro" id="IPR032675">
    <property type="entry name" value="LRR_dom_sf"/>
</dbReference>
<dbReference type="Pfam" id="PF13306">
    <property type="entry name" value="LRR_5"/>
    <property type="match status" value="1"/>
</dbReference>
<dbReference type="Gene3D" id="3.80.10.10">
    <property type="entry name" value="Ribonuclease Inhibitor"/>
    <property type="match status" value="1"/>
</dbReference>
<sequence>MKGEFFRRSAAESGTSVAMDPRESALRVFLLNTPEHTLATWAPAREWLAAQQRCDGPEIFDALFKATKPRCENMIAVCAKFFRHRPRDCVVGNRRYVLLEDGDGGYPSGLMFLLVDRRDARLAVPRHTAEHVVLERARAVTHGFSVDDDDSPVYGHDQTLKSVWLPLAETIEPDAFYWCSRLVRANAPRAVAIGGSAFERCCLVSVELNGTTSLGIGAFYRCAHLREIRLPKVEIIESYAFDHCPALVAVSLPAALTIGNYAFRGCAALATVHAPLAASIGDFAFEACVRLRSVLLSETAVVSPNACLPPLGTSSP</sequence>
<evidence type="ECO:0000313" key="1">
    <source>
        <dbReference type="EMBL" id="KAJ8602869.1"/>
    </source>
</evidence>
<reference evidence="1" key="1">
    <citation type="submission" date="2023-01" db="EMBL/GenBank/DDBJ databases">
        <title>Metagenome sequencing of chrysophaentin producing Chrysophaeum taylorii.</title>
        <authorList>
            <person name="Davison J."/>
            <person name="Bewley C."/>
        </authorList>
    </citation>
    <scope>NUCLEOTIDE SEQUENCE</scope>
    <source>
        <strain evidence="1">NIES-1699</strain>
    </source>
</reference>
<name>A0AAD7UEK8_9STRA</name>
<proteinExistence type="predicted"/>
<dbReference type="AlphaFoldDB" id="A0AAD7UEK8"/>
<dbReference type="PANTHER" id="PTHR45661">
    <property type="entry name" value="SURFACE ANTIGEN"/>
    <property type="match status" value="1"/>
</dbReference>
<evidence type="ECO:0000313" key="2">
    <source>
        <dbReference type="Proteomes" id="UP001230188"/>
    </source>
</evidence>
<dbReference type="EMBL" id="JAQMWT010000364">
    <property type="protein sequence ID" value="KAJ8602869.1"/>
    <property type="molecule type" value="Genomic_DNA"/>
</dbReference>
<accession>A0AAD7UEK8</accession>
<evidence type="ECO:0008006" key="3">
    <source>
        <dbReference type="Google" id="ProtNLM"/>
    </source>
</evidence>
<keyword evidence="2" id="KW-1185">Reference proteome</keyword>